<protein>
    <submittedName>
        <fullName evidence="6">Uncharacterized protein</fullName>
    </submittedName>
</protein>
<feature type="chain" id="PRO_5036449005" evidence="5">
    <location>
        <begin position="34"/>
        <end position="107"/>
    </location>
</feature>
<dbReference type="PROSITE" id="PS51257">
    <property type="entry name" value="PROKAR_LIPOPROTEIN"/>
    <property type="match status" value="1"/>
</dbReference>
<dbReference type="OrthoDB" id="1247803at2759"/>
<comment type="subcellular location">
    <subcellularLocation>
        <location evidence="1">Secreted</location>
        <location evidence="1">Extracellular space</location>
    </subcellularLocation>
</comment>
<evidence type="ECO:0000256" key="2">
    <source>
        <dbReference type="ARBA" id="ARBA00022525"/>
    </source>
</evidence>
<feature type="signal peptide" evidence="5">
    <location>
        <begin position="1"/>
        <end position="33"/>
    </location>
</feature>
<name>A0A8X8AQ97_BRACI</name>
<dbReference type="EMBL" id="JAAMPC010000005">
    <property type="protein sequence ID" value="KAG2309970.1"/>
    <property type="molecule type" value="Genomic_DNA"/>
</dbReference>
<reference evidence="6 7" key="1">
    <citation type="submission" date="2020-02" db="EMBL/GenBank/DDBJ databases">
        <authorList>
            <person name="Ma Q."/>
            <person name="Huang Y."/>
            <person name="Song X."/>
            <person name="Pei D."/>
        </authorList>
    </citation>
    <scope>NUCLEOTIDE SEQUENCE [LARGE SCALE GENOMIC DNA]</scope>
    <source>
        <strain evidence="6">Sxm20200214</strain>
        <tissue evidence="6">Leaf</tissue>
    </source>
</reference>
<dbReference type="PANTHER" id="PTHR33599:SF17">
    <property type="entry name" value="PROTEIN IDA-LIKE 3"/>
    <property type="match status" value="1"/>
</dbReference>
<keyword evidence="2" id="KW-0964">Secreted</keyword>
<sequence length="107" mass="11946">MSSRNRRSSRINQLTKTILILGLLLILSSCCNGPRTTNLLSTSSPPRNTDIVSPPPHHHHNHQVQDYRSVHFWGFLPHYFPVPASNSGPSRKHNDIGLSTISTRSSP</sequence>
<feature type="compositionally biased region" description="Polar residues" evidence="4">
    <location>
        <begin position="97"/>
        <end position="107"/>
    </location>
</feature>
<dbReference type="Proteomes" id="UP000886595">
    <property type="component" value="Unassembled WGS sequence"/>
</dbReference>
<keyword evidence="3 5" id="KW-0732">Signal</keyword>
<evidence type="ECO:0000256" key="1">
    <source>
        <dbReference type="ARBA" id="ARBA00004239"/>
    </source>
</evidence>
<comment type="caution">
    <text evidence="6">The sequence shown here is derived from an EMBL/GenBank/DDBJ whole genome shotgun (WGS) entry which is preliminary data.</text>
</comment>
<dbReference type="GO" id="GO:0010227">
    <property type="term" value="P:floral organ abscission"/>
    <property type="evidence" value="ECO:0007669"/>
    <property type="project" value="InterPro"/>
</dbReference>
<organism evidence="6 7">
    <name type="scientific">Brassica carinata</name>
    <name type="common">Ethiopian mustard</name>
    <name type="synonym">Abyssinian cabbage</name>
    <dbReference type="NCBI Taxonomy" id="52824"/>
    <lineage>
        <taxon>Eukaryota</taxon>
        <taxon>Viridiplantae</taxon>
        <taxon>Streptophyta</taxon>
        <taxon>Embryophyta</taxon>
        <taxon>Tracheophyta</taxon>
        <taxon>Spermatophyta</taxon>
        <taxon>Magnoliopsida</taxon>
        <taxon>eudicotyledons</taxon>
        <taxon>Gunneridae</taxon>
        <taxon>Pentapetalae</taxon>
        <taxon>rosids</taxon>
        <taxon>malvids</taxon>
        <taxon>Brassicales</taxon>
        <taxon>Brassicaceae</taxon>
        <taxon>Brassiceae</taxon>
        <taxon>Brassica</taxon>
    </lineage>
</organism>
<feature type="compositionally biased region" description="Polar residues" evidence="4">
    <location>
        <begin position="37"/>
        <end position="51"/>
    </location>
</feature>
<dbReference type="InterPro" id="IPR039639">
    <property type="entry name" value="IDA-like"/>
</dbReference>
<feature type="region of interest" description="Disordered" evidence="4">
    <location>
        <begin position="84"/>
        <end position="107"/>
    </location>
</feature>
<dbReference type="PANTHER" id="PTHR33599">
    <property type="entry name" value="PROTEIN IDA-LIKE 5"/>
    <property type="match status" value="1"/>
</dbReference>
<dbReference type="AlphaFoldDB" id="A0A8X8AQ97"/>
<evidence type="ECO:0000313" key="7">
    <source>
        <dbReference type="Proteomes" id="UP000886595"/>
    </source>
</evidence>
<feature type="region of interest" description="Disordered" evidence="4">
    <location>
        <begin position="37"/>
        <end position="62"/>
    </location>
</feature>
<keyword evidence="7" id="KW-1185">Reference proteome</keyword>
<dbReference type="GO" id="GO:0005576">
    <property type="term" value="C:extracellular region"/>
    <property type="evidence" value="ECO:0007669"/>
    <property type="project" value="UniProtKB-SubCell"/>
</dbReference>
<gene>
    <name evidence="6" type="ORF">Bca52824_021527</name>
</gene>
<proteinExistence type="predicted"/>
<evidence type="ECO:0000256" key="4">
    <source>
        <dbReference type="SAM" id="MobiDB-lite"/>
    </source>
</evidence>
<accession>A0A8X8AQ97</accession>
<evidence type="ECO:0000256" key="3">
    <source>
        <dbReference type="ARBA" id="ARBA00022729"/>
    </source>
</evidence>
<evidence type="ECO:0000256" key="5">
    <source>
        <dbReference type="SAM" id="SignalP"/>
    </source>
</evidence>
<evidence type="ECO:0000313" key="6">
    <source>
        <dbReference type="EMBL" id="KAG2309970.1"/>
    </source>
</evidence>